<feature type="chain" id="PRO_5040208704" description="Phytocyanin domain-containing protein" evidence="1">
    <location>
        <begin position="19"/>
        <end position="88"/>
    </location>
</feature>
<evidence type="ECO:0008006" key="4">
    <source>
        <dbReference type="Google" id="ProtNLM"/>
    </source>
</evidence>
<protein>
    <recommendedName>
        <fullName evidence="4">Phytocyanin domain-containing protein</fullName>
    </recommendedName>
</protein>
<dbReference type="OrthoDB" id="10259572at2759"/>
<dbReference type="AlphaFoldDB" id="A0A9Q0FPD8"/>
<comment type="caution">
    <text evidence="2">The sequence shown here is derived from an EMBL/GenBank/DDBJ whole genome shotgun (WGS) entry which is preliminary data.</text>
</comment>
<accession>A0A9Q0FPD8</accession>
<organism evidence="2 3">
    <name type="scientific">Turnera subulata</name>
    <dbReference type="NCBI Taxonomy" id="218843"/>
    <lineage>
        <taxon>Eukaryota</taxon>
        <taxon>Viridiplantae</taxon>
        <taxon>Streptophyta</taxon>
        <taxon>Embryophyta</taxon>
        <taxon>Tracheophyta</taxon>
        <taxon>Spermatophyta</taxon>
        <taxon>Magnoliopsida</taxon>
        <taxon>eudicotyledons</taxon>
        <taxon>Gunneridae</taxon>
        <taxon>Pentapetalae</taxon>
        <taxon>rosids</taxon>
        <taxon>fabids</taxon>
        <taxon>Malpighiales</taxon>
        <taxon>Passifloraceae</taxon>
        <taxon>Turnera</taxon>
    </lineage>
</organism>
<feature type="signal peptide" evidence="1">
    <location>
        <begin position="1"/>
        <end position="18"/>
    </location>
</feature>
<dbReference type="Proteomes" id="UP001141552">
    <property type="component" value="Unassembled WGS sequence"/>
</dbReference>
<evidence type="ECO:0000313" key="2">
    <source>
        <dbReference type="EMBL" id="KAJ4834172.1"/>
    </source>
</evidence>
<name>A0A9Q0FPD8_9ROSI</name>
<evidence type="ECO:0000256" key="1">
    <source>
        <dbReference type="SAM" id="SignalP"/>
    </source>
</evidence>
<keyword evidence="1" id="KW-0732">Signal</keyword>
<keyword evidence="3" id="KW-1185">Reference proteome</keyword>
<evidence type="ECO:0000313" key="3">
    <source>
        <dbReference type="Proteomes" id="UP001141552"/>
    </source>
</evidence>
<dbReference type="EMBL" id="JAKUCV010004765">
    <property type="protein sequence ID" value="KAJ4834172.1"/>
    <property type="molecule type" value="Genomic_DNA"/>
</dbReference>
<gene>
    <name evidence="2" type="ORF">Tsubulata_004696</name>
</gene>
<sequence length="88" mass="10170">MFLFLFFLLFVLPHPSCSTTILVDGVSEWKDPKVYVGDSIIFKHQYQYKLYIFQNQGAFNVCNFTQATLLTKPNSTSYTVFLISCLNL</sequence>
<reference evidence="2" key="2">
    <citation type="journal article" date="2023" name="Plants (Basel)">
        <title>Annotation of the Turnera subulata (Passifloraceae) Draft Genome Reveals the S-Locus Evolved after the Divergence of Turneroideae from Passifloroideae in a Stepwise Manner.</title>
        <authorList>
            <person name="Henning P.M."/>
            <person name="Roalson E.H."/>
            <person name="Mir W."/>
            <person name="McCubbin A.G."/>
            <person name="Shore J.S."/>
        </authorList>
    </citation>
    <scope>NUCLEOTIDE SEQUENCE</scope>
    <source>
        <strain evidence="2">F60SS</strain>
    </source>
</reference>
<reference evidence="2" key="1">
    <citation type="submission" date="2022-02" db="EMBL/GenBank/DDBJ databases">
        <authorList>
            <person name="Henning P.M."/>
            <person name="McCubbin A.G."/>
            <person name="Shore J.S."/>
        </authorList>
    </citation>
    <scope>NUCLEOTIDE SEQUENCE</scope>
    <source>
        <strain evidence="2">F60SS</strain>
        <tissue evidence="2">Leaves</tissue>
    </source>
</reference>
<dbReference type="SUPFAM" id="SSF49503">
    <property type="entry name" value="Cupredoxins"/>
    <property type="match status" value="1"/>
</dbReference>
<dbReference type="InterPro" id="IPR008972">
    <property type="entry name" value="Cupredoxin"/>
</dbReference>
<proteinExistence type="predicted"/>